<dbReference type="RefSeq" id="WP_132164311.1">
    <property type="nucleotide sequence ID" value="NZ_SMKX01000002.1"/>
</dbReference>
<dbReference type="GO" id="GO:0016832">
    <property type="term" value="F:aldehyde-lyase activity"/>
    <property type="evidence" value="ECO:0007669"/>
    <property type="project" value="TreeGrafter"/>
</dbReference>
<evidence type="ECO:0000256" key="1">
    <source>
        <dbReference type="ARBA" id="ARBA00005568"/>
    </source>
</evidence>
<organism evidence="5 6">
    <name type="scientific">Kribbella antibiotica</name>
    <dbReference type="NCBI Taxonomy" id="190195"/>
    <lineage>
        <taxon>Bacteria</taxon>
        <taxon>Bacillati</taxon>
        <taxon>Actinomycetota</taxon>
        <taxon>Actinomycetes</taxon>
        <taxon>Propionibacteriales</taxon>
        <taxon>Kribbellaceae</taxon>
        <taxon>Kribbella</taxon>
    </lineage>
</organism>
<dbReference type="InterPro" id="IPR005000">
    <property type="entry name" value="Aldolase/citrate-lyase_domain"/>
</dbReference>
<dbReference type="InterPro" id="IPR015813">
    <property type="entry name" value="Pyrv/PenolPyrv_kinase-like_dom"/>
</dbReference>
<evidence type="ECO:0000313" key="5">
    <source>
        <dbReference type="EMBL" id="TDD63247.1"/>
    </source>
</evidence>
<keyword evidence="2" id="KW-0479">Metal-binding</keyword>
<proteinExistence type="inferred from homology"/>
<dbReference type="InterPro" id="IPR050251">
    <property type="entry name" value="HpcH-HpaI_aldolase"/>
</dbReference>
<dbReference type="OrthoDB" id="86160at2"/>
<protein>
    <submittedName>
        <fullName evidence="5">Aldolase</fullName>
    </submittedName>
</protein>
<name>A0A4V2YQS3_9ACTN</name>
<evidence type="ECO:0000256" key="2">
    <source>
        <dbReference type="ARBA" id="ARBA00022723"/>
    </source>
</evidence>
<dbReference type="EMBL" id="SMKX01000002">
    <property type="protein sequence ID" value="TDD63247.1"/>
    <property type="molecule type" value="Genomic_DNA"/>
</dbReference>
<comment type="caution">
    <text evidence="5">The sequence shown here is derived from an EMBL/GenBank/DDBJ whole genome shotgun (WGS) entry which is preliminary data.</text>
</comment>
<feature type="domain" description="HpcH/HpaI aldolase/citrate lyase" evidence="4">
    <location>
        <begin position="33"/>
        <end position="217"/>
    </location>
</feature>
<dbReference type="GO" id="GO:0046872">
    <property type="term" value="F:metal ion binding"/>
    <property type="evidence" value="ECO:0007669"/>
    <property type="project" value="UniProtKB-KW"/>
</dbReference>
<dbReference type="PANTHER" id="PTHR30502">
    <property type="entry name" value="2-KETO-3-DEOXY-L-RHAMNONATE ALDOLASE"/>
    <property type="match status" value="1"/>
</dbReference>
<dbReference type="Pfam" id="PF03328">
    <property type="entry name" value="HpcH_HpaI"/>
    <property type="match status" value="1"/>
</dbReference>
<gene>
    <name evidence="5" type="ORF">E1263_01055</name>
</gene>
<evidence type="ECO:0000313" key="6">
    <source>
        <dbReference type="Proteomes" id="UP000295124"/>
    </source>
</evidence>
<dbReference type="SUPFAM" id="SSF51621">
    <property type="entry name" value="Phosphoenolpyruvate/pyruvate domain"/>
    <property type="match status" value="1"/>
</dbReference>
<dbReference type="Gene3D" id="3.20.20.60">
    <property type="entry name" value="Phosphoenolpyruvate-binding domains"/>
    <property type="match status" value="1"/>
</dbReference>
<reference evidence="5 6" key="1">
    <citation type="submission" date="2019-03" db="EMBL/GenBank/DDBJ databases">
        <title>Draft genome sequences of novel Actinobacteria.</title>
        <authorList>
            <person name="Sahin N."/>
            <person name="Ay H."/>
            <person name="Saygin H."/>
        </authorList>
    </citation>
    <scope>NUCLEOTIDE SEQUENCE [LARGE SCALE GENOMIC DNA]</scope>
    <source>
        <strain evidence="5 6">JCM 13523</strain>
    </source>
</reference>
<keyword evidence="6" id="KW-1185">Reference proteome</keyword>
<evidence type="ECO:0000256" key="3">
    <source>
        <dbReference type="ARBA" id="ARBA00023239"/>
    </source>
</evidence>
<dbReference type="PANTHER" id="PTHR30502:SF0">
    <property type="entry name" value="PHOSPHOENOLPYRUVATE CARBOXYLASE FAMILY PROTEIN"/>
    <property type="match status" value="1"/>
</dbReference>
<keyword evidence="3" id="KW-0456">Lyase</keyword>
<dbReference type="GO" id="GO:0005737">
    <property type="term" value="C:cytoplasm"/>
    <property type="evidence" value="ECO:0007669"/>
    <property type="project" value="TreeGrafter"/>
</dbReference>
<evidence type="ECO:0000259" key="4">
    <source>
        <dbReference type="Pfam" id="PF03328"/>
    </source>
</evidence>
<dbReference type="InterPro" id="IPR040442">
    <property type="entry name" value="Pyrv_kinase-like_dom_sf"/>
</dbReference>
<comment type="similarity">
    <text evidence="1">Belongs to the HpcH/HpaI aldolase family.</text>
</comment>
<accession>A0A4V2YQS3</accession>
<sequence length="272" mass="28378">MNRFVQQTSAGNDFLGRLRNGQPTLMLGIRGSRTTDIARIAHSTGHHAILVDLEHSTMPIDTAAGICALAADLGVMPLVRTPEREYGAIGRLLDGGALGVVAPRIETAEEAQTVVRACRFPPRGQRSQLSSVPALGMRPTPAGVLNPTLDSATVVQILIETPLGIANADEIAAIDGVDMLSLGANDLTAELGIAGQYDHPLVREAVGTVAKACANHGKLFMLGGVADPVLYASLAQLGVCPLVVTGMDTDLLYSAVQSRAESVLRSLTEVSA</sequence>
<dbReference type="Proteomes" id="UP000295124">
    <property type="component" value="Unassembled WGS sequence"/>
</dbReference>
<dbReference type="AlphaFoldDB" id="A0A4V2YQS3"/>